<evidence type="ECO:0000256" key="7">
    <source>
        <dbReference type="ARBA" id="ARBA00023022"/>
    </source>
</evidence>
<comment type="caution">
    <text evidence="10">The sequence shown here is derived from an EMBL/GenBank/DDBJ whole genome shotgun (WGS) entry which is preliminary data.</text>
</comment>
<dbReference type="InterPro" id="IPR010500">
    <property type="entry name" value="Hepcidin"/>
</dbReference>
<dbReference type="Proteomes" id="UP001591681">
    <property type="component" value="Unassembled WGS sequence"/>
</dbReference>
<evidence type="ECO:0000313" key="10">
    <source>
        <dbReference type="EMBL" id="KAL2084066.1"/>
    </source>
</evidence>
<dbReference type="GO" id="GO:0042742">
    <property type="term" value="P:defense response to bacterium"/>
    <property type="evidence" value="ECO:0007669"/>
    <property type="project" value="UniProtKB-KW"/>
</dbReference>
<gene>
    <name evidence="10" type="ORF">ACEWY4_019584</name>
</gene>
<dbReference type="GO" id="GO:0098771">
    <property type="term" value="P:inorganic ion homeostasis"/>
    <property type="evidence" value="ECO:0007669"/>
    <property type="project" value="UniProtKB-ARBA"/>
</dbReference>
<evidence type="ECO:0000256" key="1">
    <source>
        <dbReference type="ARBA" id="ARBA00004613"/>
    </source>
</evidence>
<comment type="similarity">
    <text evidence="2">Belongs to the hepcidin family.</text>
</comment>
<dbReference type="GO" id="GO:0005179">
    <property type="term" value="F:hormone activity"/>
    <property type="evidence" value="ECO:0007669"/>
    <property type="project" value="UniProtKB-KW"/>
</dbReference>
<keyword evidence="3" id="KW-0964">Secreted</keyword>
<evidence type="ECO:0000256" key="5">
    <source>
        <dbReference type="ARBA" id="ARBA00022702"/>
    </source>
</evidence>
<feature type="chain" id="PRO_5044791544" description="Hepcidin" evidence="9">
    <location>
        <begin position="25"/>
        <end position="90"/>
    </location>
</feature>
<feature type="signal peptide" evidence="9">
    <location>
        <begin position="1"/>
        <end position="24"/>
    </location>
</feature>
<keyword evidence="11" id="KW-1185">Reference proteome</keyword>
<evidence type="ECO:0000313" key="11">
    <source>
        <dbReference type="Proteomes" id="UP001591681"/>
    </source>
</evidence>
<dbReference type="GO" id="GO:0005576">
    <property type="term" value="C:extracellular region"/>
    <property type="evidence" value="ECO:0007669"/>
    <property type="project" value="UniProtKB-SubCell"/>
</dbReference>
<keyword evidence="8" id="KW-1015">Disulfide bond</keyword>
<keyword evidence="5" id="KW-0372">Hormone</keyword>
<comment type="subcellular location">
    <subcellularLocation>
        <location evidence="1">Secreted</location>
    </subcellularLocation>
</comment>
<evidence type="ECO:0000256" key="9">
    <source>
        <dbReference type="SAM" id="SignalP"/>
    </source>
</evidence>
<evidence type="ECO:0000256" key="6">
    <source>
        <dbReference type="ARBA" id="ARBA00022729"/>
    </source>
</evidence>
<evidence type="ECO:0000256" key="8">
    <source>
        <dbReference type="ARBA" id="ARBA00023157"/>
    </source>
</evidence>
<evidence type="ECO:0000256" key="4">
    <source>
        <dbReference type="ARBA" id="ARBA00022529"/>
    </source>
</evidence>
<keyword evidence="7" id="KW-0044">Antibiotic</keyword>
<organism evidence="10 11">
    <name type="scientific">Coilia grayii</name>
    <name type="common">Gray's grenadier anchovy</name>
    <dbReference type="NCBI Taxonomy" id="363190"/>
    <lineage>
        <taxon>Eukaryota</taxon>
        <taxon>Metazoa</taxon>
        <taxon>Chordata</taxon>
        <taxon>Craniata</taxon>
        <taxon>Vertebrata</taxon>
        <taxon>Euteleostomi</taxon>
        <taxon>Actinopterygii</taxon>
        <taxon>Neopterygii</taxon>
        <taxon>Teleostei</taxon>
        <taxon>Clupei</taxon>
        <taxon>Clupeiformes</taxon>
        <taxon>Clupeoidei</taxon>
        <taxon>Engraulidae</taxon>
        <taxon>Coilinae</taxon>
        <taxon>Coilia</taxon>
    </lineage>
</organism>
<reference evidence="10 11" key="1">
    <citation type="submission" date="2024-09" db="EMBL/GenBank/DDBJ databases">
        <title>A chromosome-level genome assembly of Gray's grenadier anchovy, Coilia grayii.</title>
        <authorList>
            <person name="Fu Z."/>
        </authorList>
    </citation>
    <scope>NUCLEOTIDE SEQUENCE [LARGE SCALE GENOMIC DNA]</scope>
    <source>
        <strain evidence="10">G4</strain>
        <tissue evidence="10">Muscle</tissue>
    </source>
</reference>
<keyword evidence="4" id="KW-0929">Antimicrobial</keyword>
<dbReference type="Pfam" id="PF06446">
    <property type="entry name" value="Hepcidin"/>
    <property type="match status" value="1"/>
</dbReference>
<evidence type="ECO:0000256" key="2">
    <source>
        <dbReference type="ARBA" id="ARBA00008022"/>
    </source>
</evidence>
<name>A0ABD1JDC5_9TELE</name>
<evidence type="ECO:0000256" key="3">
    <source>
        <dbReference type="ARBA" id="ARBA00022525"/>
    </source>
</evidence>
<accession>A0ABD1JDC5</accession>
<sequence length="90" mass="10026">MRSFTTFAAVTVLLTCICILNCSAVPFSEVQPGKTVGSESEIQEMLMTSPEITNSLEHLRTKRHISSHLSLCRYCCNCCHNKGCGFCCRF</sequence>
<dbReference type="GO" id="GO:0055080">
    <property type="term" value="P:monoatomic cation homeostasis"/>
    <property type="evidence" value="ECO:0007669"/>
    <property type="project" value="UniProtKB-ARBA"/>
</dbReference>
<keyword evidence="6 9" id="KW-0732">Signal</keyword>
<protein>
    <recommendedName>
        <fullName evidence="12">Hepcidin</fullName>
    </recommendedName>
</protein>
<proteinExistence type="inferred from homology"/>
<dbReference type="PANTHER" id="PTHR16877:SF0">
    <property type="entry name" value="HEPCIDIN"/>
    <property type="match status" value="1"/>
</dbReference>
<evidence type="ECO:0008006" key="12">
    <source>
        <dbReference type="Google" id="ProtNLM"/>
    </source>
</evidence>
<dbReference type="AlphaFoldDB" id="A0ABD1JDC5"/>
<dbReference type="PANTHER" id="PTHR16877">
    <property type="entry name" value="HEPCIDIN"/>
    <property type="match status" value="1"/>
</dbReference>
<dbReference type="EMBL" id="JBHFQA010000017">
    <property type="protein sequence ID" value="KAL2084066.1"/>
    <property type="molecule type" value="Genomic_DNA"/>
</dbReference>